<dbReference type="Pfam" id="PF04130">
    <property type="entry name" value="GCP_C_terminal"/>
    <property type="match status" value="1"/>
</dbReference>
<dbReference type="FunFam" id="1.20.120.1900:FF:000018">
    <property type="entry name" value="Gamma-tubulin complex component 6 isoform A"/>
    <property type="match status" value="1"/>
</dbReference>
<evidence type="ECO:0000313" key="8">
    <source>
        <dbReference type="Proteomes" id="UP000639772"/>
    </source>
</evidence>
<protein>
    <recommendedName>
        <fullName evidence="5">Gamma-tubulin complex component</fullName>
    </recommendedName>
</protein>
<dbReference type="InterPro" id="IPR040457">
    <property type="entry name" value="GCP_C"/>
</dbReference>
<dbReference type="InterPro" id="IPR042241">
    <property type="entry name" value="GCP_C_sf"/>
</dbReference>
<dbReference type="AlphaFoldDB" id="A0A835Q880"/>
<name>A0A835Q880_VANPL</name>
<comment type="similarity">
    <text evidence="1 5">Belongs to the TUBGCP family.</text>
</comment>
<evidence type="ECO:0000256" key="4">
    <source>
        <dbReference type="ARBA" id="ARBA00023212"/>
    </source>
</evidence>
<dbReference type="GO" id="GO:0031122">
    <property type="term" value="P:cytoplasmic microtubule organization"/>
    <property type="evidence" value="ECO:0007669"/>
    <property type="project" value="TreeGrafter"/>
</dbReference>
<evidence type="ECO:0000256" key="3">
    <source>
        <dbReference type="ARBA" id="ARBA00022701"/>
    </source>
</evidence>
<sequence>MLVKNPWLPTIQNSSERCLINGYASNISQISFTSVKDPCKMYLQNSSSAPCYENMTEVSKTFQLRGSAGECKEYFGGPIKEILENQSVLASSFILGETNLCAGDQHANASGGSISDHHTNASGGSNWATLLQYPVKSCTCTDKDKHSEEKFIVPLDIIIDKCVLQEILLQYKYISCFTIKFLEEGFKLHEHLLALRRYHFMEISDWADLFVLSLRHQKWSALEHQQGSAKFQDLLDLALQRSSCENDPYRQMLFIDIEEQNEGQPVFTDGIHSFDLMALGYRVNWPVNIVITPDALKVYANIFNYLMQIKLSFASLTDVWHYLKFLTHSWKDVKHKTLSDDFNMLMRIRQQINHFISTLQLYVHYQLSDVSWCRFQASLKNMVKDVLDLESVHMLYLTDATQICFLSDDAKEIAAVVKNILQCALEFRTCFGGIDYNIHSNETDQPHWHSQINFAKVSIVKATFEKNLRELYLMYLKSSKHREFSLSRFWSLLNYNEYYSSNFNKQLCYSYL</sequence>
<gene>
    <name evidence="7" type="ORF">HPP92_019028</name>
</gene>
<reference evidence="7 8" key="1">
    <citation type="journal article" date="2020" name="Nat. Food">
        <title>A phased Vanilla planifolia genome enables genetic improvement of flavour and production.</title>
        <authorList>
            <person name="Hasing T."/>
            <person name="Tang H."/>
            <person name="Brym M."/>
            <person name="Khazi F."/>
            <person name="Huang T."/>
            <person name="Chambers A.H."/>
        </authorList>
    </citation>
    <scope>NUCLEOTIDE SEQUENCE [LARGE SCALE GENOMIC DNA]</scope>
    <source>
        <tissue evidence="7">Leaf</tissue>
    </source>
</reference>
<comment type="caution">
    <text evidence="7">The sequence shown here is derived from an EMBL/GenBank/DDBJ whole genome shotgun (WGS) entry which is preliminary data.</text>
</comment>
<comment type="function">
    <text evidence="5">Component of the gamma-tubulin ring complex (gTuRC) which mediates microtubule nucleation.</text>
</comment>
<keyword evidence="3 5" id="KW-0493">Microtubule</keyword>
<comment type="subcellular location">
    <subcellularLocation>
        <location evidence="5">Cytoplasm</location>
        <location evidence="5">Cytoskeleton</location>
        <location evidence="5">Microtubule organizing center</location>
    </subcellularLocation>
</comment>
<evidence type="ECO:0000313" key="7">
    <source>
        <dbReference type="EMBL" id="KAG0464864.1"/>
    </source>
</evidence>
<dbReference type="GO" id="GO:0005874">
    <property type="term" value="C:microtubule"/>
    <property type="evidence" value="ECO:0007669"/>
    <property type="project" value="UniProtKB-KW"/>
</dbReference>
<evidence type="ECO:0000259" key="6">
    <source>
        <dbReference type="Pfam" id="PF04130"/>
    </source>
</evidence>
<dbReference type="GO" id="GO:0007020">
    <property type="term" value="P:microtubule nucleation"/>
    <property type="evidence" value="ECO:0007669"/>
    <property type="project" value="InterPro"/>
</dbReference>
<dbReference type="EMBL" id="JADCNM010000010">
    <property type="protein sequence ID" value="KAG0464864.1"/>
    <property type="molecule type" value="Genomic_DNA"/>
</dbReference>
<dbReference type="PANTHER" id="PTHR19302">
    <property type="entry name" value="GAMMA TUBULIN COMPLEX PROTEIN"/>
    <property type="match status" value="1"/>
</dbReference>
<dbReference type="Gene3D" id="1.20.120.1900">
    <property type="entry name" value="Gamma-tubulin complex, C-terminal domain"/>
    <property type="match status" value="1"/>
</dbReference>
<dbReference type="GO" id="GO:0000278">
    <property type="term" value="P:mitotic cell cycle"/>
    <property type="evidence" value="ECO:0007669"/>
    <property type="project" value="TreeGrafter"/>
</dbReference>
<dbReference type="Proteomes" id="UP000639772">
    <property type="component" value="Chromosome 10"/>
</dbReference>
<evidence type="ECO:0000256" key="1">
    <source>
        <dbReference type="ARBA" id="ARBA00010337"/>
    </source>
</evidence>
<organism evidence="7 8">
    <name type="scientific">Vanilla planifolia</name>
    <name type="common">Vanilla</name>
    <dbReference type="NCBI Taxonomy" id="51239"/>
    <lineage>
        <taxon>Eukaryota</taxon>
        <taxon>Viridiplantae</taxon>
        <taxon>Streptophyta</taxon>
        <taxon>Embryophyta</taxon>
        <taxon>Tracheophyta</taxon>
        <taxon>Spermatophyta</taxon>
        <taxon>Magnoliopsida</taxon>
        <taxon>Liliopsida</taxon>
        <taxon>Asparagales</taxon>
        <taxon>Orchidaceae</taxon>
        <taxon>Vanilloideae</taxon>
        <taxon>Vanilleae</taxon>
        <taxon>Vanilla</taxon>
    </lineage>
</organism>
<feature type="domain" description="Gamma tubulin complex component C-terminal" evidence="6">
    <location>
        <begin position="188"/>
        <end position="499"/>
    </location>
</feature>
<dbReference type="GO" id="GO:0051011">
    <property type="term" value="F:microtubule minus-end binding"/>
    <property type="evidence" value="ECO:0007669"/>
    <property type="project" value="TreeGrafter"/>
</dbReference>
<dbReference type="GO" id="GO:0051321">
    <property type="term" value="P:meiotic cell cycle"/>
    <property type="evidence" value="ECO:0007669"/>
    <property type="project" value="TreeGrafter"/>
</dbReference>
<dbReference type="PANTHER" id="PTHR19302:SF70">
    <property type="entry name" value="GAMMA-TUBULIN COMPLEX COMPONENT 6"/>
    <property type="match status" value="1"/>
</dbReference>
<accession>A0A835Q880</accession>
<evidence type="ECO:0000256" key="5">
    <source>
        <dbReference type="RuleBase" id="RU363050"/>
    </source>
</evidence>
<dbReference type="GO" id="GO:0043015">
    <property type="term" value="F:gamma-tubulin binding"/>
    <property type="evidence" value="ECO:0007669"/>
    <property type="project" value="InterPro"/>
</dbReference>
<keyword evidence="2 5" id="KW-0963">Cytoplasm</keyword>
<dbReference type="InterPro" id="IPR007259">
    <property type="entry name" value="GCP"/>
</dbReference>
<dbReference type="GO" id="GO:0000930">
    <property type="term" value="C:gamma-tubulin complex"/>
    <property type="evidence" value="ECO:0007669"/>
    <property type="project" value="TreeGrafter"/>
</dbReference>
<proteinExistence type="inferred from homology"/>
<dbReference type="OrthoDB" id="784472at2759"/>
<evidence type="ECO:0000256" key="2">
    <source>
        <dbReference type="ARBA" id="ARBA00022490"/>
    </source>
</evidence>
<keyword evidence="4 5" id="KW-0206">Cytoskeleton</keyword>
<dbReference type="GO" id="GO:0000922">
    <property type="term" value="C:spindle pole"/>
    <property type="evidence" value="ECO:0007669"/>
    <property type="project" value="InterPro"/>
</dbReference>
<dbReference type="GO" id="GO:0051225">
    <property type="term" value="P:spindle assembly"/>
    <property type="evidence" value="ECO:0007669"/>
    <property type="project" value="TreeGrafter"/>
</dbReference>